<dbReference type="EMBL" id="CM042049">
    <property type="protein sequence ID" value="KAI3745619.1"/>
    <property type="molecule type" value="Genomic_DNA"/>
</dbReference>
<organism evidence="1 2">
    <name type="scientific">Arctium lappa</name>
    <name type="common">Greater burdock</name>
    <name type="synonym">Lappa major</name>
    <dbReference type="NCBI Taxonomy" id="4217"/>
    <lineage>
        <taxon>Eukaryota</taxon>
        <taxon>Viridiplantae</taxon>
        <taxon>Streptophyta</taxon>
        <taxon>Embryophyta</taxon>
        <taxon>Tracheophyta</taxon>
        <taxon>Spermatophyta</taxon>
        <taxon>Magnoliopsida</taxon>
        <taxon>eudicotyledons</taxon>
        <taxon>Gunneridae</taxon>
        <taxon>Pentapetalae</taxon>
        <taxon>asterids</taxon>
        <taxon>campanulids</taxon>
        <taxon>Asterales</taxon>
        <taxon>Asteraceae</taxon>
        <taxon>Carduoideae</taxon>
        <taxon>Cardueae</taxon>
        <taxon>Arctiinae</taxon>
        <taxon>Arctium</taxon>
    </lineage>
</organism>
<reference evidence="1 2" key="2">
    <citation type="journal article" date="2022" name="Mol. Ecol. Resour.">
        <title>The genomes of chicory, endive, great burdock and yacon provide insights into Asteraceae paleo-polyploidization history and plant inulin production.</title>
        <authorList>
            <person name="Fan W."/>
            <person name="Wang S."/>
            <person name="Wang H."/>
            <person name="Wang A."/>
            <person name="Jiang F."/>
            <person name="Liu H."/>
            <person name="Zhao H."/>
            <person name="Xu D."/>
            <person name="Zhang Y."/>
        </authorList>
    </citation>
    <scope>NUCLEOTIDE SEQUENCE [LARGE SCALE GENOMIC DNA]</scope>
    <source>
        <strain evidence="2">cv. Niubang</strain>
    </source>
</reference>
<name>A0ACB9DG43_ARCLA</name>
<keyword evidence="2" id="KW-1185">Reference proteome</keyword>
<protein>
    <submittedName>
        <fullName evidence="1">Uncharacterized protein</fullName>
    </submittedName>
</protein>
<proteinExistence type="predicted"/>
<gene>
    <name evidence="1" type="ORF">L6452_08020</name>
</gene>
<reference evidence="2" key="1">
    <citation type="journal article" date="2022" name="Mol. Ecol. Resour.">
        <title>The genomes of chicory, endive, great burdock and yacon provide insights into Asteraceae palaeo-polyploidization history and plant inulin production.</title>
        <authorList>
            <person name="Fan W."/>
            <person name="Wang S."/>
            <person name="Wang H."/>
            <person name="Wang A."/>
            <person name="Jiang F."/>
            <person name="Liu H."/>
            <person name="Zhao H."/>
            <person name="Xu D."/>
            <person name="Zhang Y."/>
        </authorList>
    </citation>
    <scope>NUCLEOTIDE SEQUENCE [LARGE SCALE GENOMIC DNA]</scope>
    <source>
        <strain evidence="2">cv. Niubang</strain>
    </source>
</reference>
<accession>A0ACB9DG43</accession>
<evidence type="ECO:0000313" key="1">
    <source>
        <dbReference type="EMBL" id="KAI3745619.1"/>
    </source>
</evidence>
<dbReference type="Proteomes" id="UP001055879">
    <property type="component" value="Linkage Group LG03"/>
</dbReference>
<sequence>MKSNKYIQRLRSAPLPFPELCLQLFDGVVSTRVGTSTLSNPSPLAFKMIEDRPANRTQESCDSTQDPLASAQECSSRLQTQIKKRKAGTICTAQIEESHRPTEEHLMQQNAHEEVMVQKLDGDAHPPSRDPVLVPMGSPGSSSTGRSYARCLGSAYSDEVQRLKKQIERMEQAHEQERLEMKVREAVMQAREAEMQAREAKMQAREAVMDERVAETQTMRRELLERIKALEETVFSRFPPSDPSPPS</sequence>
<evidence type="ECO:0000313" key="2">
    <source>
        <dbReference type="Proteomes" id="UP001055879"/>
    </source>
</evidence>
<comment type="caution">
    <text evidence="1">The sequence shown here is derived from an EMBL/GenBank/DDBJ whole genome shotgun (WGS) entry which is preliminary data.</text>
</comment>